<dbReference type="EMBL" id="MPSH01000011">
    <property type="protein sequence ID" value="PNH32613.1"/>
    <property type="molecule type" value="Genomic_DNA"/>
</dbReference>
<proteinExistence type="predicted"/>
<feature type="region of interest" description="Disordered" evidence="1">
    <location>
        <begin position="1"/>
        <end position="47"/>
    </location>
</feature>
<organism evidence="2 3">
    <name type="scientific">Verticillium dahliae</name>
    <name type="common">Verticillium wilt</name>
    <dbReference type="NCBI Taxonomy" id="27337"/>
    <lineage>
        <taxon>Eukaryota</taxon>
        <taxon>Fungi</taxon>
        <taxon>Dikarya</taxon>
        <taxon>Ascomycota</taxon>
        <taxon>Pezizomycotina</taxon>
        <taxon>Sordariomycetes</taxon>
        <taxon>Hypocreomycetidae</taxon>
        <taxon>Glomerellales</taxon>
        <taxon>Plectosphaerellaceae</taxon>
        <taxon>Verticillium</taxon>
    </lineage>
</organism>
<dbReference type="Proteomes" id="UP000236305">
    <property type="component" value="Unassembled WGS sequence"/>
</dbReference>
<name>A0AA44WNE6_VERDA</name>
<comment type="caution">
    <text evidence="2">The sequence shown here is derived from an EMBL/GenBank/DDBJ whole genome shotgun (WGS) entry which is preliminary data.</text>
</comment>
<dbReference type="AlphaFoldDB" id="A0AA44WNE6"/>
<evidence type="ECO:0000256" key="1">
    <source>
        <dbReference type="SAM" id="MobiDB-lite"/>
    </source>
</evidence>
<reference evidence="2 3" key="1">
    <citation type="submission" date="2017-12" db="EMBL/GenBank/DDBJ databases">
        <title>Comparative genomics yields insights into virulence evolution of Verticillium dahliae.</title>
        <authorList>
            <person name="Fan R."/>
            <person name="Armitage A.D."/>
            <person name="Cascant-Lopez E."/>
            <person name="Sobczyk M."/>
            <person name="Cockerton H.M."/>
            <person name="Harrison R.J."/>
        </authorList>
    </citation>
    <scope>NUCLEOTIDE SEQUENCE [LARGE SCALE GENOMIC DNA]</scope>
    <source>
        <strain evidence="2 3">12008</strain>
    </source>
</reference>
<feature type="compositionally biased region" description="Basic and acidic residues" evidence="1">
    <location>
        <begin position="1"/>
        <end position="12"/>
    </location>
</feature>
<sequence>MSDNNYEDKEAKLVSVHAVADGSVESSDGETSTLEWSSEEEKRLVRK</sequence>
<accession>A0AA44WNE6</accession>
<gene>
    <name evidence="2" type="ORF">BJF96_g3957</name>
</gene>
<protein>
    <submittedName>
        <fullName evidence="2">Uncharacterized protein</fullName>
    </submittedName>
</protein>
<evidence type="ECO:0000313" key="2">
    <source>
        <dbReference type="EMBL" id="PNH32613.1"/>
    </source>
</evidence>
<evidence type="ECO:0000313" key="3">
    <source>
        <dbReference type="Proteomes" id="UP000236305"/>
    </source>
</evidence>